<evidence type="ECO:0000313" key="2">
    <source>
        <dbReference type="EMBL" id="CAK0903233.1"/>
    </source>
</evidence>
<dbReference type="Gene3D" id="3.30.70.330">
    <property type="match status" value="1"/>
</dbReference>
<name>A0ABN9XT92_9DINO</name>
<feature type="compositionally biased region" description="Pro residues" evidence="1">
    <location>
        <begin position="85"/>
        <end position="94"/>
    </location>
</feature>
<dbReference type="Proteomes" id="UP001189429">
    <property type="component" value="Unassembled WGS sequence"/>
</dbReference>
<evidence type="ECO:0008006" key="4">
    <source>
        <dbReference type="Google" id="ProtNLM"/>
    </source>
</evidence>
<sequence>MLGGGAKTTPAGDKLLAPDPREQAAEVKDSDESESDEEVAAWAWVKAPAASGAADAGAAGAAAAQAARAATAEVLAVRAARAAHGPPPRQPGPQPALQQGLALQLGHRAARADLAAQNAAVLAQAQAQAQALAAQQALQAPAAPGPVVPGPQAAVAAAAQATVLVLHGMFKAAQVNLATHPAFFDEIHMDVAQECSRFGSVLSVWVDRASDQGDVWVHFLDAQSASNCRTALDGRWFAGIQVGAEFSSEVALAQRMAAATATPASNQGSTATRVGTWT</sequence>
<reference evidence="2" key="1">
    <citation type="submission" date="2023-10" db="EMBL/GenBank/DDBJ databases">
        <authorList>
            <person name="Chen Y."/>
            <person name="Shah S."/>
            <person name="Dougan E. K."/>
            <person name="Thang M."/>
            <person name="Chan C."/>
        </authorList>
    </citation>
    <scope>NUCLEOTIDE SEQUENCE [LARGE SCALE GENOMIC DNA]</scope>
</reference>
<dbReference type="CDD" id="cd12285">
    <property type="entry name" value="RRM3_RBM39_like"/>
    <property type="match status" value="1"/>
</dbReference>
<protein>
    <recommendedName>
        <fullName evidence="4">RRM domain-containing protein</fullName>
    </recommendedName>
</protein>
<dbReference type="SUPFAM" id="SSF54928">
    <property type="entry name" value="RNA-binding domain, RBD"/>
    <property type="match status" value="1"/>
</dbReference>
<dbReference type="InterPro" id="IPR035979">
    <property type="entry name" value="RBD_domain_sf"/>
</dbReference>
<evidence type="ECO:0000256" key="1">
    <source>
        <dbReference type="SAM" id="MobiDB-lite"/>
    </source>
</evidence>
<feature type="region of interest" description="Disordered" evidence="1">
    <location>
        <begin position="81"/>
        <end position="101"/>
    </location>
</feature>
<feature type="compositionally biased region" description="Basic and acidic residues" evidence="1">
    <location>
        <begin position="19"/>
        <end position="30"/>
    </location>
</feature>
<dbReference type="InterPro" id="IPR012677">
    <property type="entry name" value="Nucleotide-bd_a/b_plait_sf"/>
</dbReference>
<feature type="region of interest" description="Disordered" evidence="1">
    <location>
        <begin position="1"/>
        <end position="39"/>
    </location>
</feature>
<dbReference type="EMBL" id="CAUYUJ010021185">
    <property type="protein sequence ID" value="CAK0903233.1"/>
    <property type="molecule type" value="Genomic_DNA"/>
</dbReference>
<dbReference type="PANTHER" id="PTHR48036">
    <property type="entry name" value="SPLICING FACTOR (PAD-1), PUTATIVE (AFU_ORTHOLOGUE AFUA_1G15810)-RELATED"/>
    <property type="match status" value="1"/>
</dbReference>
<comment type="caution">
    <text evidence="2">The sequence shown here is derived from an EMBL/GenBank/DDBJ whole genome shotgun (WGS) entry which is preliminary data.</text>
</comment>
<accession>A0ABN9XT92</accession>
<proteinExistence type="predicted"/>
<keyword evidence="3" id="KW-1185">Reference proteome</keyword>
<gene>
    <name evidence="2" type="ORF">PCOR1329_LOCUS79593</name>
</gene>
<evidence type="ECO:0000313" key="3">
    <source>
        <dbReference type="Proteomes" id="UP001189429"/>
    </source>
</evidence>
<dbReference type="InterPro" id="IPR006509">
    <property type="entry name" value="RBM39_SF"/>
</dbReference>
<organism evidence="2 3">
    <name type="scientific">Prorocentrum cordatum</name>
    <dbReference type="NCBI Taxonomy" id="2364126"/>
    <lineage>
        <taxon>Eukaryota</taxon>
        <taxon>Sar</taxon>
        <taxon>Alveolata</taxon>
        <taxon>Dinophyceae</taxon>
        <taxon>Prorocentrales</taxon>
        <taxon>Prorocentraceae</taxon>
        <taxon>Prorocentrum</taxon>
    </lineage>
</organism>